<evidence type="ECO:0000313" key="7">
    <source>
        <dbReference type="WBParaSite" id="MBELARI_LOCUS5225"/>
    </source>
</evidence>
<evidence type="ECO:0000256" key="2">
    <source>
        <dbReference type="ARBA" id="ARBA00022723"/>
    </source>
</evidence>
<dbReference type="AlphaFoldDB" id="A0AAF3FE47"/>
<dbReference type="PROSITE" id="PS01033">
    <property type="entry name" value="GLOBIN"/>
    <property type="match status" value="1"/>
</dbReference>
<evidence type="ECO:0000256" key="4">
    <source>
        <dbReference type="SAM" id="MobiDB-lite"/>
    </source>
</evidence>
<feature type="domain" description="Globin" evidence="5">
    <location>
        <begin position="264"/>
        <end position="416"/>
    </location>
</feature>
<name>A0AAF3FE47_9BILA</name>
<evidence type="ECO:0000259" key="5">
    <source>
        <dbReference type="PROSITE" id="PS01033"/>
    </source>
</evidence>
<dbReference type="InterPro" id="IPR009050">
    <property type="entry name" value="Globin-like_sf"/>
</dbReference>
<evidence type="ECO:0000313" key="6">
    <source>
        <dbReference type="Proteomes" id="UP000887575"/>
    </source>
</evidence>
<feature type="region of interest" description="Disordered" evidence="4">
    <location>
        <begin position="111"/>
        <end position="136"/>
    </location>
</feature>
<keyword evidence="6" id="KW-1185">Reference proteome</keyword>
<feature type="region of interest" description="Disordered" evidence="4">
    <location>
        <begin position="157"/>
        <end position="176"/>
    </location>
</feature>
<dbReference type="GO" id="GO:0020037">
    <property type="term" value="F:heme binding"/>
    <property type="evidence" value="ECO:0007669"/>
    <property type="project" value="InterPro"/>
</dbReference>
<dbReference type="WBParaSite" id="MBELARI_LOCUS5225">
    <property type="protein sequence ID" value="MBELARI_LOCUS5225"/>
    <property type="gene ID" value="MBELARI_LOCUS5225"/>
</dbReference>
<dbReference type="GO" id="GO:0046872">
    <property type="term" value="F:metal ion binding"/>
    <property type="evidence" value="ECO:0007669"/>
    <property type="project" value="UniProtKB-KW"/>
</dbReference>
<keyword evidence="3" id="KW-0408">Iron</keyword>
<dbReference type="InterPro" id="IPR012292">
    <property type="entry name" value="Globin/Proto"/>
</dbReference>
<dbReference type="GO" id="GO:0019825">
    <property type="term" value="F:oxygen binding"/>
    <property type="evidence" value="ECO:0007669"/>
    <property type="project" value="InterPro"/>
</dbReference>
<dbReference type="PANTHER" id="PTHR46458">
    <property type="entry name" value="BLR2807 PROTEIN"/>
    <property type="match status" value="1"/>
</dbReference>
<sequence>MQKVWQWLRDRKTHTLRKWRSAMVGSRDHIDRNGRGNPRHVESLSALQETPSCSYQNVSQSTPDFEEFFEGAAPGIQEAIDRRGSFTFRSSPRRSRKTILASPVLPPDLDEDGWAQLKVDGGGGSPPQRRSPRQIRFKIPEVQISFEEEEPHNLHFEEEYPSRQGSPIPPPIEIEWSPAQNYSSDLNSMSLHSDTSRPSLRNVRPVSFDCSSMIDEQLYGSTGRDSSISNDMRRKSSLAMQRRQSNHQLVASMSGRRTSTTLIPLTQAQIHLVRSLWRQIYVSKGPTVIGTSIFHRLCFKCPTVKEQVRRCPLPPQFNNHDGFVKAHCKAMAELVDQIVEGLDNLDALTEELIRIGRVHARLLRGELTGKLWNTVAEVFIDCTLEWGDKRCRSETVRKAWALIVAFMVEKIKLGHHEQRKIMLSTRQSMPQIQIQLETMQIHE</sequence>
<accession>A0AAF3FE47</accession>
<organism evidence="6 7">
    <name type="scientific">Mesorhabditis belari</name>
    <dbReference type="NCBI Taxonomy" id="2138241"/>
    <lineage>
        <taxon>Eukaryota</taxon>
        <taxon>Metazoa</taxon>
        <taxon>Ecdysozoa</taxon>
        <taxon>Nematoda</taxon>
        <taxon>Chromadorea</taxon>
        <taxon>Rhabditida</taxon>
        <taxon>Rhabditina</taxon>
        <taxon>Rhabditomorpha</taxon>
        <taxon>Rhabditoidea</taxon>
        <taxon>Rhabditidae</taxon>
        <taxon>Mesorhabditinae</taxon>
        <taxon>Mesorhabditis</taxon>
    </lineage>
</organism>
<keyword evidence="2" id="KW-0479">Metal-binding</keyword>
<keyword evidence="1" id="KW-0349">Heme</keyword>
<protein>
    <submittedName>
        <fullName evidence="7">Globin family profile domain-containing protein</fullName>
    </submittedName>
</protein>
<evidence type="ECO:0000256" key="1">
    <source>
        <dbReference type="ARBA" id="ARBA00022617"/>
    </source>
</evidence>
<reference evidence="7" key="1">
    <citation type="submission" date="2024-02" db="UniProtKB">
        <authorList>
            <consortium name="WormBaseParasite"/>
        </authorList>
    </citation>
    <scope>IDENTIFICATION</scope>
</reference>
<dbReference type="CDD" id="cd01040">
    <property type="entry name" value="Mb-like"/>
    <property type="match status" value="1"/>
</dbReference>
<dbReference type="SUPFAM" id="SSF46458">
    <property type="entry name" value="Globin-like"/>
    <property type="match status" value="1"/>
</dbReference>
<dbReference type="Gene3D" id="1.10.490.10">
    <property type="entry name" value="Globins"/>
    <property type="match status" value="1"/>
</dbReference>
<dbReference type="InterPro" id="IPR000971">
    <property type="entry name" value="Globin"/>
</dbReference>
<dbReference type="PANTHER" id="PTHR46458:SF7">
    <property type="entry name" value="GLOBIN DOMAIN-CONTAINING PROTEIN"/>
    <property type="match status" value="1"/>
</dbReference>
<dbReference type="Proteomes" id="UP000887575">
    <property type="component" value="Unassembled WGS sequence"/>
</dbReference>
<dbReference type="InterPro" id="IPR044399">
    <property type="entry name" value="Mb-like_M"/>
</dbReference>
<evidence type="ECO:0000256" key="3">
    <source>
        <dbReference type="ARBA" id="ARBA00023004"/>
    </source>
</evidence>
<proteinExistence type="predicted"/>
<dbReference type="InterPro" id="IPR050532">
    <property type="entry name" value="Globin-like_OT"/>
</dbReference>